<proteinExistence type="inferred from homology"/>
<name>A0A1B6EAW1_9HEMI</name>
<accession>A0A1B6EAW1</accession>
<evidence type="ECO:0000256" key="6">
    <source>
        <dbReference type="ARBA" id="ARBA00023069"/>
    </source>
</evidence>
<dbReference type="GO" id="GO:0005930">
    <property type="term" value="C:axoneme"/>
    <property type="evidence" value="ECO:0007669"/>
    <property type="project" value="UniProtKB-SubCell"/>
</dbReference>
<evidence type="ECO:0000256" key="1">
    <source>
        <dbReference type="ARBA" id="ARBA00004430"/>
    </source>
</evidence>
<keyword evidence="4" id="KW-0963">Cytoplasm</keyword>
<organism evidence="10">
    <name type="scientific">Clastoptera arizonana</name>
    <name type="common">Arizona spittle bug</name>
    <dbReference type="NCBI Taxonomy" id="38151"/>
    <lineage>
        <taxon>Eukaryota</taxon>
        <taxon>Metazoa</taxon>
        <taxon>Ecdysozoa</taxon>
        <taxon>Arthropoda</taxon>
        <taxon>Hexapoda</taxon>
        <taxon>Insecta</taxon>
        <taxon>Pterygota</taxon>
        <taxon>Neoptera</taxon>
        <taxon>Paraneoptera</taxon>
        <taxon>Hemiptera</taxon>
        <taxon>Auchenorrhyncha</taxon>
        <taxon>Cercopoidea</taxon>
        <taxon>Clastopteridae</taxon>
        <taxon>Clastoptera</taxon>
    </lineage>
</organism>
<evidence type="ECO:0000313" key="10">
    <source>
        <dbReference type="EMBL" id="JAS35061.1"/>
    </source>
</evidence>
<keyword evidence="5" id="KW-0970">Cilium biogenesis/degradation</keyword>
<keyword evidence="8" id="KW-0966">Cell projection</keyword>
<comment type="similarity">
    <text evidence="2">Belongs to the CFAP206 family.</text>
</comment>
<evidence type="ECO:0000256" key="8">
    <source>
        <dbReference type="ARBA" id="ARBA00023273"/>
    </source>
</evidence>
<comment type="subcellular location">
    <subcellularLocation>
        <location evidence="1">Cytoplasm</location>
        <location evidence="1">Cytoskeleton</location>
        <location evidence="1">Cilium axoneme</location>
    </subcellularLocation>
</comment>
<dbReference type="InterPro" id="IPR021897">
    <property type="entry name" value="FAP206"/>
</dbReference>
<evidence type="ECO:0000256" key="9">
    <source>
        <dbReference type="ARBA" id="ARBA00045321"/>
    </source>
</evidence>
<dbReference type="Pfam" id="PF12018">
    <property type="entry name" value="FAP206"/>
    <property type="match status" value="1"/>
</dbReference>
<evidence type="ECO:0000256" key="3">
    <source>
        <dbReference type="ARBA" id="ARBA00021602"/>
    </source>
</evidence>
<dbReference type="PANTHER" id="PTHR21442">
    <property type="entry name" value="CILIA- AND FLAGELLA-ASSOCIATED PROTEIN 206"/>
    <property type="match status" value="1"/>
</dbReference>
<dbReference type="EMBL" id="GEDC01002237">
    <property type="protein sequence ID" value="JAS35061.1"/>
    <property type="molecule type" value="Transcribed_RNA"/>
</dbReference>
<sequence length="622" mass="71461">MNRLIDIKAVLNHIGKEIVSYCTNKGYNVSVDCASRIAELTMLNPDYNFNSDLMSRCKIQQLINFSVDKLTDNLGSCYTTIELQAYFISNFYPREILIVNHRRSVLERTQPFFNDIIMTQTKEINDIYEQLVTLLTLLSGLGNPNVPIVLKEATAALLSVFPKVEITRFMGLTKEEKFQQILELKHIMSGIRLFNKDSKKGGEGIEDLPVIVEQGAVATKKVITNAINMVENDIKNIVHLLDKCYEVSETAFNEDVIQLILQLPEYVTNHDIEKLKSDLILLNQLKVYYKTILDEINDCEKDINTLYSKFKLRLFQLHETVRYRTAIPTGQVYPQFMDLSVIWSNLQDQIMVLSTMHNLFFALQKIATFEPINQEKIDAIQKVHVKEFTTSFHRKIKPSKVKCEVVEFVNISEYTPKVIQFYGNCAFKFVETGGAIIPGDPSIGLLRYNSLLFAFSSSEAAETFGQDPEKYFQSALDIISRKPEIIILFNMDEQIQNMKKTTKKTITESSFKCNAEVQTETHPVESYIDPNYFWNMWDYKRKAIQLTNLKNCLTHSVQTNNSHKRQSIGIQATPMKTTSVQTRKDGSSNFPTLSNFMFGLRGRSDNIQHLLTLTRPVDEFLH</sequence>
<dbReference type="GO" id="GO:0030030">
    <property type="term" value="P:cell projection organization"/>
    <property type="evidence" value="ECO:0007669"/>
    <property type="project" value="UniProtKB-KW"/>
</dbReference>
<protein>
    <recommendedName>
        <fullName evidence="3">Cilia- and flagella-associated protein 206</fullName>
    </recommendedName>
</protein>
<dbReference type="GO" id="GO:0003356">
    <property type="term" value="P:regulation of cilium beat frequency"/>
    <property type="evidence" value="ECO:0007669"/>
    <property type="project" value="TreeGrafter"/>
</dbReference>
<gene>
    <name evidence="10" type="ORF">g.6582</name>
</gene>
<dbReference type="PANTHER" id="PTHR21442:SF0">
    <property type="entry name" value="CILIA- AND FLAGELLA-ASSOCIATED PROTEIN 206"/>
    <property type="match status" value="1"/>
</dbReference>
<evidence type="ECO:0000256" key="4">
    <source>
        <dbReference type="ARBA" id="ARBA00022490"/>
    </source>
</evidence>
<evidence type="ECO:0000256" key="2">
    <source>
        <dbReference type="ARBA" id="ARBA00010500"/>
    </source>
</evidence>
<evidence type="ECO:0000256" key="5">
    <source>
        <dbReference type="ARBA" id="ARBA00022794"/>
    </source>
</evidence>
<dbReference type="AlphaFoldDB" id="A0A1B6EAW1"/>
<keyword evidence="7" id="KW-0206">Cytoskeleton</keyword>
<keyword evidence="6" id="KW-0969">Cilium</keyword>
<dbReference type="GO" id="GO:0036064">
    <property type="term" value="C:ciliary basal body"/>
    <property type="evidence" value="ECO:0007669"/>
    <property type="project" value="TreeGrafter"/>
</dbReference>
<comment type="function">
    <text evidence="9">Essential for sperm motility and is involved in the regulation of the beating frequency of motile cilia on the epithelial cells of the respiratory tract. Required for the establishment of radial spokes in sperm flagella.</text>
</comment>
<reference evidence="10" key="1">
    <citation type="submission" date="2015-12" db="EMBL/GenBank/DDBJ databases">
        <title>De novo transcriptome assembly of four potential Pierce s Disease insect vectors from Arizona vineyards.</title>
        <authorList>
            <person name="Tassone E.E."/>
        </authorList>
    </citation>
    <scope>NUCLEOTIDE SEQUENCE</scope>
</reference>
<evidence type="ECO:0000256" key="7">
    <source>
        <dbReference type="ARBA" id="ARBA00023212"/>
    </source>
</evidence>